<comment type="catalytic activity">
    <reaction evidence="1">
        <text>[protein]-peptidylproline (omega=180) = [protein]-peptidylproline (omega=0)</text>
        <dbReference type="Rhea" id="RHEA:16237"/>
        <dbReference type="Rhea" id="RHEA-COMP:10747"/>
        <dbReference type="Rhea" id="RHEA-COMP:10748"/>
        <dbReference type="ChEBI" id="CHEBI:83833"/>
        <dbReference type="ChEBI" id="CHEBI:83834"/>
        <dbReference type="EC" id="5.2.1.8"/>
    </reaction>
</comment>
<dbReference type="EMBL" id="CAJNNW010002316">
    <property type="protein sequence ID" value="CAE8644126.1"/>
    <property type="molecule type" value="Genomic_DNA"/>
</dbReference>
<dbReference type="Gene3D" id="3.10.50.40">
    <property type="match status" value="1"/>
</dbReference>
<evidence type="ECO:0000313" key="4">
    <source>
        <dbReference type="Proteomes" id="UP000626109"/>
    </source>
</evidence>
<proteinExistence type="predicted"/>
<feature type="domain" description="PPIase FKBP-type" evidence="2">
    <location>
        <begin position="126"/>
        <end position="245"/>
    </location>
</feature>
<dbReference type="PANTHER" id="PTHR47717:SF1">
    <property type="entry name" value="PEPTIDYL-PROLYL CIS-TRANS ISOMERASE FKBP19, CHLOROPLASTIC"/>
    <property type="match status" value="1"/>
</dbReference>
<dbReference type="Proteomes" id="UP000626109">
    <property type="component" value="Unassembled WGS sequence"/>
</dbReference>
<dbReference type="InterPro" id="IPR044208">
    <property type="entry name" value="FKBP19-like"/>
</dbReference>
<protein>
    <recommendedName>
        <fullName evidence="1">peptidylprolyl isomerase</fullName>
        <ecNumber evidence="1">5.2.1.8</ecNumber>
    </recommendedName>
</protein>
<organism evidence="3 4">
    <name type="scientific">Polarella glacialis</name>
    <name type="common">Dinoflagellate</name>
    <dbReference type="NCBI Taxonomy" id="89957"/>
    <lineage>
        <taxon>Eukaryota</taxon>
        <taxon>Sar</taxon>
        <taxon>Alveolata</taxon>
        <taxon>Dinophyceae</taxon>
        <taxon>Suessiales</taxon>
        <taxon>Suessiaceae</taxon>
        <taxon>Polarella</taxon>
    </lineage>
</organism>
<keyword evidence="1" id="KW-0413">Isomerase</keyword>
<evidence type="ECO:0000259" key="2">
    <source>
        <dbReference type="PROSITE" id="PS50059"/>
    </source>
</evidence>
<dbReference type="GO" id="GO:0009579">
    <property type="term" value="C:thylakoid"/>
    <property type="evidence" value="ECO:0007669"/>
    <property type="project" value="TreeGrafter"/>
</dbReference>
<name>A0A813I2N3_POLGL</name>
<dbReference type="GO" id="GO:0003755">
    <property type="term" value="F:peptidyl-prolyl cis-trans isomerase activity"/>
    <property type="evidence" value="ECO:0007669"/>
    <property type="project" value="UniProtKB-KW"/>
</dbReference>
<dbReference type="PANTHER" id="PTHR47717">
    <property type="entry name" value="PEPTIDYL-PROLYL CIS-TRANS ISOMERASE FKBP19, CHLOROPLASTIC"/>
    <property type="match status" value="1"/>
</dbReference>
<evidence type="ECO:0000313" key="3">
    <source>
        <dbReference type="EMBL" id="CAE8644126.1"/>
    </source>
</evidence>
<reference evidence="3" key="1">
    <citation type="submission" date="2021-02" db="EMBL/GenBank/DDBJ databases">
        <authorList>
            <person name="Dougan E. K."/>
            <person name="Rhodes N."/>
            <person name="Thang M."/>
            <person name="Chan C."/>
        </authorList>
    </citation>
    <scope>NUCLEOTIDE SEQUENCE</scope>
</reference>
<dbReference type="GO" id="GO:0009507">
    <property type="term" value="C:chloroplast"/>
    <property type="evidence" value="ECO:0007669"/>
    <property type="project" value="TreeGrafter"/>
</dbReference>
<dbReference type="PROSITE" id="PS50059">
    <property type="entry name" value="FKBP_PPIASE"/>
    <property type="match status" value="1"/>
</dbReference>
<keyword evidence="1" id="KW-0697">Rotamase</keyword>
<dbReference type="AlphaFoldDB" id="A0A813I2N3"/>
<dbReference type="InterPro" id="IPR001179">
    <property type="entry name" value="PPIase_FKBP_dom"/>
</dbReference>
<dbReference type="SUPFAM" id="SSF54534">
    <property type="entry name" value="FKBP-like"/>
    <property type="match status" value="1"/>
</dbReference>
<evidence type="ECO:0000256" key="1">
    <source>
        <dbReference type="PROSITE-ProRule" id="PRU00277"/>
    </source>
</evidence>
<dbReference type="EC" id="5.2.1.8" evidence="1"/>
<gene>
    <name evidence="3" type="ORF">PGLA2088_LOCUS2780</name>
</gene>
<comment type="caution">
    <text evidence="3">The sequence shown here is derived from an EMBL/GenBank/DDBJ whole genome shotgun (WGS) entry which is preliminary data.</text>
</comment>
<dbReference type="InterPro" id="IPR046357">
    <property type="entry name" value="PPIase_dom_sf"/>
</dbReference>
<accession>A0A813I2N3</accession>
<sequence length="247" mass="27469">MELSCCLPSTSPARAASLLVPVRWQWQRLPEAVFLRRCSGRRSRSEATEQAEVGRRPLAAFAAAAITAVLNGRPARASCSNLEECRERGQLRFEELEKQKGPLISLGKGIQYREARVGLGAPIGRDDVVDISYEVRKTNGDYIYSLGRGRVDAGNDFGETYRVHLGQHDVPEAVEMAMEGMREGGVRTVEMTPQLGFASSDWNPQPKNFSGRQRMERYRQLLTGNGLQGGYNAAILFEVEAVRLRPK</sequence>
<dbReference type="Pfam" id="PF00254">
    <property type="entry name" value="FKBP_C"/>
    <property type="match status" value="1"/>
</dbReference>